<dbReference type="PANTHER" id="PTHR47957:SF3">
    <property type="entry name" value="ATP-DEPENDENT HELICASE HRQ1"/>
    <property type="match status" value="1"/>
</dbReference>
<evidence type="ECO:0000259" key="3">
    <source>
        <dbReference type="PROSITE" id="PS51192"/>
    </source>
</evidence>
<dbReference type="SUPFAM" id="SSF52540">
    <property type="entry name" value="P-loop containing nucleoside triphosphate hydrolases"/>
    <property type="match status" value="1"/>
</dbReference>
<keyword evidence="2" id="KW-0067">ATP-binding</keyword>
<dbReference type="Pfam" id="PF22982">
    <property type="entry name" value="WHD_HRQ1"/>
    <property type="match status" value="1"/>
</dbReference>
<dbReference type="NCBIfam" id="TIGR03817">
    <property type="entry name" value="DECH_helic"/>
    <property type="match status" value="1"/>
</dbReference>
<dbReference type="PROSITE" id="PS51194">
    <property type="entry name" value="HELICASE_CTER"/>
    <property type="match status" value="1"/>
</dbReference>
<keyword evidence="5" id="KW-0378">Hydrolase</keyword>
<dbReference type="InterPro" id="IPR001650">
    <property type="entry name" value="Helicase_C-like"/>
</dbReference>
<proteinExistence type="predicted"/>
<evidence type="ECO:0000259" key="4">
    <source>
        <dbReference type="PROSITE" id="PS51194"/>
    </source>
</evidence>
<keyword evidence="1" id="KW-0547">Nucleotide-binding</keyword>
<dbReference type="InterPro" id="IPR018973">
    <property type="entry name" value="MZB"/>
</dbReference>
<dbReference type="InterPro" id="IPR027417">
    <property type="entry name" value="P-loop_NTPase"/>
</dbReference>
<dbReference type="InterPro" id="IPR014001">
    <property type="entry name" value="Helicase_ATP-bd"/>
</dbReference>
<accession>A0A561E312</accession>
<feature type="domain" description="Helicase C-terminal" evidence="4">
    <location>
        <begin position="309"/>
        <end position="462"/>
    </location>
</feature>
<keyword evidence="5" id="KW-0347">Helicase</keyword>
<dbReference type="Pfam" id="PF00271">
    <property type="entry name" value="Helicase_C"/>
    <property type="match status" value="1"/>
</dbReference>
<dbReference type="SMART" id="SM00490">
    <property type="entry name" value="HELICc"/>
    <property type="match status" value="1"/>
</dbReference>
<dbReference type="CDD" id="cd18797">
    <property type="entry name" value="SF2_C_Hrq"/>
    <property type="match status" value="1"/>
</dbReference>
<evidence type="ECO:0000256" key="1">
    <source>
        <dbReference type="ARBA" id="ARBA00022741"/>
    </source>
</evidence>
<reference evidence="5 6" key="1">
    <citation type="submission" date="2019-06" db="EMBL/GenBank/DDBJ databases">
        <title>Sequencing the genomes of 1000 actinobacteria strains.</title>
        <authorList>
            <person name="Klenk H.-P."/>
        </authorList>
    </citation>
    <scope>NUCLEOTIDE SEQUENCE [LARGE SCALE GENOMIC DNA]</scope>
    <source>
        <strain evidence="5 6">DSM 19560</strain>
    </source>
</reference>
<gene>
    <name evidence="5" type="ORF">BKA23_2342</name>
</gene>
<dbReference type="CDD" id="cd17923">
    <property type="entry name" value="DEXHc_Hrq1-like"/>
    <property type="match status" value="1"/>
</dbReference>
<name>A0A561E312_9MICO</name>
<dbReference type="PANTHER" id="PTHR47957">
    <property type="entry name" value="ATP-DEPENDENT HELICASE HRQ1"/>
    <property type="match status" value="1"/>
</dbReference>
<dbReference type="InterPro" id="IPR055227">
    <property type="entry name" value="HRQ1_WHD"/>
</dbReference>
<dbReference type="Proteomes" id="UP000318297">
    <property type="component" value="Unassembled WGS sequence"/>
</dbReference>
<keyword evidence="6" id="KW-1185">Reference proteome</keyword>
<dbReference type="OrthoDB" id="143059at2"/>
<sequence length="789" mass="83487">MSVAPPTLVVAMSAATDRSRTAARAAFDPAVALSSLCGAGTGELLHVRELPQRDAVTAAWPEWVNPQVAAAIRGTGVGTLWSHQRAAADLAWSGQHVVLSTGTASGKSLGYLLPMLSAVADGASAPTGRGATAIYLAPTKALAADQEARIRLYAVPGVRAATYDGDTPPDERRWIRDHASLLLTNPDLLHHTMLPGHERWASFFRALRYVVVDECHVYKGVFGSHVASVLRRLRRIAARYGASPTFVLASATIATPGLHCEELTGLPIEAITHDGSPRAAMTFALWQPGGKAGGGQDSAQRSAVAESADLMAALISQGVQTLTFARSRVGVEVVAEMVRSALREVAPGSARSVAAYRGGYLPEERRVLENDLRTGVLRGLAATSALELGIDVSGLDAVILAGWPGTHASLWQQAGRAGRSGRRSLVVLVAADDPLDTFLVHHPEAIFDRPIETATLDPANPFVLAPHLTAAAHELPLTEADSDIFGATLPAVVDTLVARGLLRRRPKGWFWAREDRPTDHFSLRGDGDDDIRIVETRTARVLGTVDSARAHAAVHTGAVYLHQGQSHVVTALDLEATSAHVVVGDPGWSTVARSVSAFDIQQVEHEKSWGAAILNFGTIRVRSQVTSFLRLLPSGEVIGEHPLDLPERALQTRGVWWTLPESALEAAGLDEATWPGALHAAEHASIGMLPLVAQSDRWDVGGVSTALHPDTGMPTVVVYDGYPGGAGFARRAYDEAVTWLMATRSAVAACPCKDGCPSCVQSPKCGNGNNPLDKAGAIVVLDLVLAEAS</sequence>
<dbReference type="GO" id="GO:0006289">
    <property type="term" value="P:nucleotide-excision repair"/>
    <property type="evidence" value="ECO:0007669"/>
    <property type="project" value="TreeGrafter"/>
</dbReference>
<dbReference type="EMBL" id="VIVQ01000002">
    <property type="protein sequence ID" value="TWE09996.1"/>
    <property type="molecule type" value="Genomic_DNA"/>
</dbReference>
<dbReference type="PROSITE" id="PS51192">
    <property type="entry name" value="HELICASE_ATP_BIND_1"/>
    <property type="match status" value="1"/>
</dbReference>
<dbReference type="SMART" id="SM00487">
    <property type="entry name" value="DEXDc"/>
    <property type="match status" value="1"/>
</dbReference>
<dbReference type="InterPro" id="IPR011545">
    <property type="entry name" value="DEAD/DEAH_box_helicase_dom"/>
</dbReference>
<evidence type="ECO:0000256" key="2">
    <source>
        <dbReference type="ARBA" id="ARBA00022840"/>
    </source>
</evidence>
<dbReference type="GO" id="GO:0036297">
    <property type="term" value="P:interstrand cross-link repair"/>
    <property type="evidence" value="ECO:0007669"/>
    <property type="project" value="TreeGrafter"/>
</dbReference>
<feature type="domain" description="Helicase ATP-binding" evidence="3">
    <location>
        <begin position="88"/>
        <end position="271"/>
    </location>
</feature>
<dbReference type="Pfam" id="PF09369">
    <property type="entry name" value="MZB"/>
    <property type="match status" value="1"/>
</dbReference>
<dbReference type="AlphaFoldDB" id="A0A561E312"/>
<protein>
    <submittedName>
        <fullName evidence="5">DEAD/DEAH box helicase domain-containing protein</fullName>
    </submittedName>
</protein>
<dbReference type="Gene3D" id="3.40.50.300">
    <property type="entry name" value="P-loop containing nucleotide triphosphate hydrolases"/>
    <property type="match status" value="2"/>
</dbReference>
<comment type="caution">
    <text evidence="5">The sequence shown here is derived from an EMBL/GenBank/DDBJ whole genome shotgun (WGS) entry which is preliminary data.</text>
</comment>
<dbReference type="InterPro" id="IPR022307">
    <property type="entry name" value="Helicase_put_actinobac"/>
</dbReference>
<dbReference type="GO" id="GO:0005524">
    <property type="term" value="F:ATP binding"/>
    <property type="evidence" value="ECO:0007669"/>
    <property type="project" value="UniProtKB-KW"/>
</dbReference>
<dbReference type="GO" id="GO:0043138">
    <property type="term" value="F:3'-5' DNA helicase activity"/>
    <property type="evidence" value="ECO:0007669"/>
    <property type="project" value="TreeGrafter"/>
</dbReference>
<evidence type="ECO:0000313" key="5">
    <source>
        <dbReference type="EMBL" id="TWE09996.1"/>
    </source>
</evidence>
<evidence type="ECO:0000313" key="6">
    <source>
        <dbReference type="Proteomes" id="UP000318297"/>
    </source>
</evidence>
<dbReference type="Pfam" id="PF00270">
    <property type="entry name" value="DEAD"/>
    <property type="match status" value="1"/>
</dbReference>
<organism evidence="5 6">
    <name type="scientific">Rudaeicoccus suwonensis</name>
    <dbReference type="NCBI Taxonomy" id="657409"/>
    <lineage>
        <taxon>Bacteria</taxon>
        <taxon>Bacillati</taxon>
        <taxon>Actinomycetota</taxon>
        <taxon>Actinomycetes</taxon>
        <taxon>Micrococcales</taxon>
        <taxon>Dermacoccaceae</taxon>
        <taxon>Rudaeicoccus</taxon>
    </lineage>
</organism>
<dbReference type="GO" id="GO:0003676">
    <property type="term" value="F:nucleic acid binding"/>
    <property type="evidence" value="ECO:0007669"/>
    <property type="project" value="InterPro"/>
</dbReference>